<dbReference type="OrthoDB" id="3364132at2759"/>
<dbReference type="InterPro" id="IPR057678">
    <property type="entry name" value="DUF7918"/>
</dbReference>
<feature type="region of interest" description="Disordered" evidence="1">
    <location>
        <begin position="259"/>
        <end position="309"/>
    </location>
</feature>
<comment type="caution">
    <text evidence="3">The sequence shown here is derived from an EMBL/GenBank/DDBJ whole genome shotgun (WGS) entry which is preliminary data.</text>
</comment>
<dbReference type="EMBL" id="LAFY01000323">
    <property type="protein sequence ID" value="KJY00394.1"/>
    <property type="molecule type" value="Genomic_DNA"/>
</dbReference>
<evidence type="ECO:0000259" key="2">
    <source>
        <dbReference type="Pfam" id="PF25534"/>
    </source>
</evidence>
<evidence type="ECO:0000313" key="4">
    <source>
        <dbReference type="Proteomes" id="UP000033647"/>
    </source>
</evidence>
<evidence type="ECO:0000313" key="3">
    <source>
        <dbReference type="EMBL" id="KJY00394.1"/>
    </source>
</evidence>
<dbReference type="Proteomes" id="UP000033647">
    <property type="component" value="Unassembled WGS sequence"/>
</dbReference>
<feature type="compositionally biased region" description="Basic and acidic residues" evidence="1">
    <location>
        <begin position="263"/>
        <end position="276"/>
    </location>
</feature>
<dbReference type="AlphaFoldDB" id="A0A0F4GT18"/>
<accession>A0A0F4GT18</accession>
<protein>
    <recommendedName>
        <fullName evidence="2">DUF7918 domain-containing protein</fullName>
    </recommendedName>
</protein>
<reference evidence="3 4" key="1">
    <citation type="submission" date="2015-03" db="EMBL/GenBank/DDBJ databases">
        <title>RNA-seq based gene annotation and comparative genomics of four Zymoseptoria species reveal species-specific pathogenicity related genes and transposable element activity.</title>
        <authorList>
            <person name="Grandaubert J."/>
            <person name="Bhattacharyya A."/>
            <person name="Stukenbrock E.H."/>
        </authorList>
    </citation>
    <scope>NUCLEOTIDE SEQUENCE [LARGE SCALE GENOMIC DNA]</scope>
    <source>
        <strain evidence="3 4">Zb18110</strain>
    </source>
</reference>
<evidence type="ECO:0000256" key="1">
    <source>
        <dbReference type="SAM" id="MobiDB-lite"/>
    </source>
</evidence>
<sequence>MLHPTGVEVNLLAGGVRMQEYDSAADSDMLEERMCKYVEAVEDTTFEVEVHVPFGTALSSKDCIICIIYLDGKSMWRPILKLKDGGLGKPRKCEGRHFNTTEGPWIEKFAFGKLQTTDEAPIRKKPDDFKDLGTIKVTCSWGRMVSNIVPSAIKWSKAHVETTIPEKCLKGAAKSVQAKLQPAAPRRDLAVTADTSYPYGKEAFATFQFLYRSQGDLQVEGIIEKTLDPIPLEDRDPASLTESEARELLEQFRASKAKQAVRVKQEKRDRSPHLDDNVGEDDDLQIVGIGNSKRRKPSGAAEIVDLTSD</sequence>
<gene>
    <name evidence="3" type="ORF">TI39_contig331g00017</name>
</gene>
<organism evidence="3 4">
    <name type="scientific">Zymoseptoria brevis</name>
    <dbReference type="NCBI Taxonomy" id="1047168"/>
    <lineage>
        <taxon>Eukaryota</taxon>
        <taxon>Fungi</taxon>
        <taxon>Dikarya</taxon>
        <taxon>Ascomycota</taxon>
        <taxon>Pezizomycotina</taxon>
        <taxon>Dothideomycetes</taxon>
        <taxon>Dothideomycetidae</taxon>
        <taxon>Mycosphaerellales</taxon>
        <taxon>Mycosphaerellaceae</taxon>
        <taxon>Zymoseptoria</taxon>
    </lineage>
</organism>
<dbReference type="PANTHER" id="PTHR36223">
    <property type="entry name" value="BETA-LACTAMASE-TYPE TRANSPEPTIDASE FOLD DOMAIN CONTAINING PROTEIN"/>
    <property type="match status" value="1"/>
</dbReference>
<feature type="domain" description="DUF7918" evidence="2">
    <location>
        <begin position="6"/>
        <end position="226"/>
    </location>
</feature>
<keyword evidence="4" id="KW-1185">Reference proteome</keyword>
<dbReference type="PANTHER" id="PTHR36223:SF1">
    <property type="entry name" value="TRANSCRIPTION ELONGATION FACTOR EAF N-TERMINAL DOMAIN-CONTAINING PROTEIN"/>
    <property type="match status" value="1"/>
</dbReference>
<dbReference type="STRING" id="1047168.A0A0F4GT18"/>
<dbReference type="Pfam" id="PF25534">
    <property type="entry name" value="DUF7918"/>
    <property type="match status" value="1"/>
</dbReference>
<proteinExistence type="predicted"/>
<name>A0A0F4GT18_9PEZI</name>